<evidence type="ECO:0000256" key="1">
    <source>
        <dbReference type="SAM" id="Phobius"/>
    </source>
</evidence>
<accession>A0A246FNK4</accession>
<comment type="caution">
    <text evidence="2">The sequence shown here is derived from an EMBL/GenBank/DDBJ whole genome shotgun (WGS) entry which is preliminary data.</text>
</comment>
<protein>
    <submittedName>
        <fullName evidence="2">Uncharacterized protein</fullName>
    </submittedName>
</protein>
<evidence type="ECO:0000313" key="2">
    <source>
        <dbReference type="EMBL" id="OWP64327.1"/>
    </source>
</evidence>
<organism evidence="2 3">
    <name type="scientific">Hymenobacter amundsenii</name>
    <dbReference type="NCBI Taxonomy" id="2006685"/>
    <lineage>
        <taxon>Bacteria</taxon>
        <taxon>Pseudomonadati</taxon>
        <taxon>Bacteroidota</taxon>
        <taxon>Cytophagia</taxon>
        <taxon>Cytophagales</taxon>
        <taxon>Hymenobacteraceae</taxon>
        <taxon>Hymenobacter</taxon>
    </lineage>
</organism>
<feature type="transmembrane region" description="Helical" evidence="1">
    <location>
        <begin position="158"/>
        <end position="181"/>
    </location>
</feature>
<dbReference type="OrthoDB" id="1427164at2"/>
<reference evidence="2 3" key="1">
    <citation type="submission" date="2017-06" db="EMBL/GenBank/DDBJ databases">
        <title>Hymenobacter amundsenii sp. nov. isolated from regoliths in Antarctica.</title>
        <authorList>
            <person name="Sedlacek I."/>
            <person name="Kralova S."/>
            <person name="Pantucek R."/>
            <person name="Svec P."/>
            <person name="Holochova P."/>
            <person name="Stankova E."/>
            <person name="Vrbovska V."/>
            <person name="Busse H.-J."/>
        </authorList>
    </citation>
    <scope>NUCLEOTIDE SEQUENCE [LARGE SCALE GENOMIC DNA]</scope>
    <source>
        <strain evidence="2 3">CCM 8682</strain>
    </source>
</reference>
<dbReference type="AlphaFoldDB" id="A0A246FNK4"/>
<name>A0A246FNK4_9BACT</name>
<evidence type="ECO:0000313" key="3">
    <source>
        <dbReference type="Proteomes" id="UP000197277"/>
    </source>
</evidence>
<sequence length="184" mass="19217">MLTNGDELPGRVLAILPGYIRYLAASPGPAGTAPDTLQLATAQVFLIRYVNGTKDVFRPAAAASEAASPLLGLSTEQRYERGRQDSRRYYQPAKGVFWGTFAGTVATGGYGGPVVGGAIALTPPSRSNLNAPETTLLNDPAYYKGYRQQAQNRKLGKAAAGFGVGLGALATIGVIIFIAVVNSL</sequence>
<keyword evidence="1" id="KW-0472">Membrane</keyword>
<proteinExistence type="predicted"/>
<dbReference type="RefSeq" id="WP_088463282.1">
    <property type="nucleotide sequence ID" value="NZ_NIRR01000004.1"/>
</dbReference>
<keyword evidence="3" id="KW-1185">Reference proteome</keyword>
<dbReference type="EMBL" id="NIRR01000004">
    <property type="protein sequence ID" value="OWP64327.1"/>
    <property type="molecule type" value="Genomic_DNA"/>
</dbReference>
<gene>
    <name evidence="2" type="ORF">CDA63_04645</name>
</gene>
<keyword evidence="1" id="KW-0812">Transmembrane</keyword>
<keyword evidence="1" id="KW-1133">Transmembrane helix</keyword>
<dbReference type="Proteomes" id="UP000197277">
    <property type="component" value="Unassembled WGS sequence"/>
</dbReference>